<evidence type="ECO:0000313" key="2">
    <source>
        <dbReference type="EMBL" id="AWN24402.1"/>
    </source>
</evidence>
<organism evidence="2 3">
    <name type="scientific">Deinococcus irradiatisoli</name>
    <dbReference type="NCBI Taxonomy" id="2202254"/>
    <lineage>
        <taxon>Bacteria</taxon>
        <taxon>Thermotogati</taxon>
        <taxon>Deinococcota</taxon>
        <taxon>Deinococci</taxon>
        <taxon>Deinococcales</taxon>
        <taxon>Deinococcaceae</taxon>
        <taxon>Deinococcus</taxon>
    </lineage>
</organism>
<dbReference type="PANTHER" id="PTHR16128:SF5">
    <property type="entry name" value="FAD_NAD(P)-BINDING OXIDOREDUCTASE FAMILY PROTEIN"/>
    <property type="match status" value="1"/>
</dbReference>
<dbReference type="AlphaFoldDB" id="A0A2Z3JHC1"/>
<dbReference type="GO" id="GO:0016491">
    <property type="term" value="F:oxidoreductase activity"/>
    <property type="evidence" value="ECO:0007669"/>
    <property type="project" value="InterPro"/>
</dbReference>
<dbReference type="InterPro" id="IPR002937">
    <property type="entry name" value="Amino_oxidase"/>
</dbReference>
<keyword evidence="3" id="KW-1185">Reference proteome</keyword>
<reference evidence="2 3" key="1">
    <citation type="submission" date="2018-05" db="EMBL/GenBank/DDBJ databases">
        <title>Complete Genome Sequence of Deinococcus sp. strain 17bor-2.</title>
        <authorList>
            <person name="Srinivasan S."/>
        </authorList>
    </citation>
    <scope>NUCLEOTIDE SEQUENCE [LARGE SCALE GENOMIC DNA]</scope>
    <source>
        <strain evidence="2 3">17bor-2</strain>
    </source>
</reference>
<dbReference type="Proteomes" id="UP000245368">
    <property type="component" value="Chromosome"/>
</dbReference>
<dbReference type="EMBL" id="CP029494">
    <property type="protein sequence ID" value="AWN24402.1"/>
    <property type="molecule type" value="Genomic_DNA"/>
</dbReference>
<protein>
    <submittedName>
        <fullName evidence="2">FAD-binding dehydrogenase</fullName>
    </submittedName>
</protein>
<dbReference type="Pfam" id="PF13450">
    <property type="entry name" value="NAD_binding_8"/>
    <property type="match status" value="1"/>
</dbReference>
<dbReference type="Gene3D" id="3.50.50.60">
    <property type="entry name" value="FAD/NAD(P)-binding domain"/>
    <property type="match status" value="1"/>
</dbReference>
<dbReference type="Gene3D" id="3.90.660.10">
    <property type="match status" value="1"/>
</dbReference>
<proteinExistence type="predicted"/>
<accession>A0A2Z3JHC1</accession>
<dbReference type="SUPFAM" id="SSF51905">
    <property type="entry name" value="FAD/NAD(P)-binding domain"/>
    <property type="match status" value="1"/>
</dbReference>
<evidence type="ECO:0000313" key="3">
    <source>
        <dbReference type="Proteomes" id="UP000245368"/>
    </source>
</evidence>
<feature type="domain" description="Amine oxidase" evidence="1">
    <location>
        <begin position="101"/>
        <end position="316"/>
    </location>
</feature>
<evidence type="ECO:0000259" key="1">
    <source>
        <dbReference type="Pfam" id="PF01593"/>
    </source>
</evidence>
<dbReference type="RefSeq" id="WP_109828126.1">
    <property type="nucleotide sequence ID" value="NZ_CP029494.1"/>
</dbReference>
<dbReference type="OrthoDB" id="5792777at2"/>
<dbReference type="KEGG" id="dez:DKM44_01395"/>
<name>A0A2Z3JHC1_9DEIO</name>
<dbReference type="PANTHER" id="PTHR16128">
    <property type="entry name" value="FAD/NAD(P)-BINDING OXIDOREDUCTASE FAMILY PROTEIN"/>
    <property type="match status" value="1"/>
</dbReference>
<gene>
    <name evidence="2" type="ORF">DKM44_01395</name>
</gene>
<sequence length="328" mass="35484">MTDVLILGAGVAGLAAGRDLAAAGRRVQVLDKARGVSGRAATKRFADLRLDHGARFFTARHPRTKALVEEGLDAGWLREWTRQIPVWEAGTIRTPADGHPRYVGQSGMSDIGKALAAGLEVYTGAQIVDIQRRSDVWHLTSADGRTFEAPTLLLNAPAPQLAALLPEAGALAAVTLHPCWAVGVALASDLEATWPALRLEQHPALEWIAREHTKRPGPPALMLHARADWSAQHLEDAAEDVQAALLAAAREVVGGFGVEGRFAHRWRYATPDQRFPDACGWQPEQQLGWCGDWCASDDHGPRLEAALLSGWALAERAQQNRPEHAVPT</sequence>
<dbReference type="Pfam" id="PF01593">
    <property type="entry name" value="Amino_oxidase"/>
    <property type="match status" value="1"/>
</dbReference>
<dbReference type="InterPro" id="IPR036188">
    <property type="entry name" value="FAD/NAD-bd_sf"/>
</dbReference>